<evidence type="ECO:0000256" key="1">
    <source>
        <dbReference type="ARBA" id="ARBA00004442"/>
    </source>
</evidence>
<comment type="similarity">
    <text evidence="2">Belongs to the outer membrane factor (OMF) (TC 1.B.17) family.</text>
</comment>
<accession>A0ABS8HL10</accession>
<proteinExistence type="inferred from homology"/>
<keyword evidence="6" id="KW-0472">Membrane</keyword>
<dbReference type="PIRSF" id="PIRSF001892">
    <property type="entry name" value="CyaE"/>
    <property type="match status" value="1"/>
</dbReference>
<comment type="caution">
    <text evidence="9">The sequence shown here is derived from an EMBL/GenBank/DDBJ whole genome shotgun (WGS) entry which is preliminary data.</text>
</comment>
<protein>
    <submittedName>
        <fullName evidence="9">TolC family protein</fullName>
    </submittedName>
</protein>
<evidence type="ECO:0000256" key="5">
    <source>
        <dbReference type="ARBA" id="ARBA00022692"/>
    </source>
</evidence>
<dbReference type="InterPro" id="IPR051906">
    <property type="entry name" value="TolC-like"/>
</dbReference>
<keyword evidence="8" id="KW-0732">Signal</keyword>
<dbReference type="PANTHER" id="PTHR30026">
    <property type="entry name" value="OUTER MEMBRANE PROTEIN TOLC"/>
    <property type="match status" value="1"/>
</dbReference>
<name>A0ABS8HL10_9FIRM</name>
<comment type="subcellular location">
    <subcellularLocation>
        <location evidence="1">Cell outer membrane</location>
    </subcellularLocation>
</comment>
<gene>
    <name evidence="9" type="ORF">LMF89_00625</name>
</gene>
<keyword evidence="5" id="KW-0812">Transmembrane</keyword>
<keyword evidence="4" id="KW-1134">Transmembrane beta strand</keyword>
<feature type="signal peptide" evidence="8">
    <location>
        <begin position="1"/>
        <end position="29"/>
    </location>
</feature>
<dbReference type="Proteomes" id="UP001165492">
    <property type="component" value="Unassembled WGS sequence"/>
</dbReference>
<dbReference type="PANTHER" id="PTHR30026:SF20">
    <property type="entry name" value="OUTER MEMBRANE PROTEIN TOLC"/>
    <property type="match status" value="1"/>
</dbReference>
<keyword evidence="7" id="KW-0998">Cell outer membrane</keyword>
<reference evidence="9" key="1">
    <citation type="submission" date="2021-11" db="EMBL/GenBank/DDBJ databases">
        <title>Description of a new species Pelosinus isolated from the bottom sediments of Lake Baikal.</title>
        <authorList>
            <person name="Zakharyuk A."/>
        </authorList>
    </citation>
    <scope>NUCLEOTIDE SEQUENCE</scope>
    <source>
        <strain evidence="9">Bkl1</strain>
    </source>
</reference>
<evidence type="ECO:0000256" key="2">
    <source>
        <dbReference type="ARBA" id="ARBA00007613"/>
    </source>
</evidence>
<organism evidence="9 10">
    <name type="scientific">Pelosinus baikalensis</name>
    <dbReference type="NCBI Taxonomy" id="2892015"/>
    <lineage>
        <taxon>Bacteria</taxon>
        <taxon>Bacillati</taxon>
        <taxon>Bacillota</taxon>
        <taxon>Negativicutes</taxon>
        <taxon>Selenomonadales</taxon>
        <taxon>Sporomusaceae</taxon>
        <taxon>Pelosinus</taxon>
    </lineage>
</organism>
<feature type="chain" id="PRO_5046112212" evidence="8">
    <location>
        <begin position="30"/>
        <end position="426"/>
    </location>
</feature>
<evidence type="ECO:0000256" key="3">
    <source>
        <dbReference type="ARBA" id="ARBA00022448"/>
    </source>
</evidence>
<keyword evidence="10" id="KW-1185">Reference proteome</keyword>
<evidence type="ECO:0000256" key="8">
    <source>
        <dbReference type="SAM" id="SignalP"/>
    </source>
</evidence>
<dbReference type="Gene3D" id="1.20.1600.10">
    <property type="entry name" value="Outer membrane efflux proteins (OEP)"/>
    <property type="match status" value="1"/>
</dbReference>
<dbReference type="InterPro" id="IPR003423">
    <property type="entry name" value="OMP_efflux"/>
</dbReference>
<dbReference type="InterPro" id="IPR028351">
    <property type="entry name" value="CyaE"/>
</dbReference>
<evidence type="ECO:0000256" key="7">
    <source>
        <dbReference type="ARBA" id="ARBA00023237"/>
    </source>
</evidence>
<keyword evidence="3" id="KW-0813">Transport</keyword>
<dbReference type="RefSeq" id="WP_229533404.1">
    <property type="nucleotide sequence ID" value="NZ_JAJHJB010000001.1"/>
</dbReference>
<evidence type="ECO:0000313" key="10">
    <source>
        <dbReference type="Proteomes" id="UP001165492"/>
    </source>
</evidence>
<dbReference type="Pfam" id="PF02321">
    <property type="entry name" value="OEP"/>
    <property type="match status" value="2"/>
</dbReference>
<sequence>MTKQPNWKKHLVAALASGFLAINTVVAFAAPVELSLEESIKMALNSNPAIKIADADRKSAELQINIAKGGKLPALTLEHSDNLAHSGADSDTDFVNSISLKLNLYSGGKTESDIATAKLKLKVTDSVVAQSKQKIKLDVTNDYFTILAAKNTVKVSQEAVDQMEAHLKNVQSQYSVGTVAKSDVLRSKVELANNQQKLIKAQNDYDLAVSSLNNVVGLPLATEVQLKDELKHETYTLSLIESINYALSHRPEVIQEDYNIDVAKETIKYAKGGRLPDISATAKTGWHDRDFPGADNNNWSVGLLATWTPFDSGVTNAKVKQSDSGLIKALEQARQTKDSVQLDVRQAYLNMVEAEKRISTSQVTVEQAEEDFKIQQVRYSAGVGTNVDVIDAQVALTTAKTNYIQAMYDFNTSKANLIKAMGVPAE</sequence>
<evidence type="ECO:0000256" key="4">
    <source>
        <dbReference type="ARBA" id="ARBA00022452"/>
    </source>
</evidence>
<dbReference type="SUPFAM" id="SSF56954">
    <property type="entry name" value="Outer membrane efflux proteins (OEP)"/>
    <property type="match status" value="1"/>
</dbReference>
<evidence type="ECO:0000313" key="9">
    <source>
        <dbReference type="EMBL" id="MCC5463863.1"/>
    </source>
</evidence>
<dbReference type="EMBL" id="JAJHJB010000001">
    <property type="protein sequence ID" value="MCC5463863.1"/>
    <property type="molecule type" value="Genomic_DNA"/>
</dbReference>
<evidence type="ECO:0000256" key="6">
    <source>
        <dbReference type="ARBA" id="ARBA00023136"/>
    </source>
</evidence>